<dbReference type="PROSITE" id="PS51396">
    <property type="entry name" value="PUL"/>
    <property type="match status" value="1"/>
</dbReference>
<evidence type="ECO:0000313" key="9">
    <source>
        <dbReference type="Proteomes" id="UP000046395"/>
    </source>
</evidence>
<dbReference type="SUPFAM" id="SSF48371">
    <property type="entry name" value="ARM repeat"/>
    <property type="match status" value="1"/>
</dbReference>
<dbReference type="InterPro" id="IPR020472">
    <property type="entry name" value="WD40_PAC1"/>
</dbReference>
<dbReference type="AlphaFoldDB" id="A0A5S6QBG2"/>
<dbReference type="WBParaSite" id="TMUE_1000004544.3">
    <property type="protein sequence ID" value="TMUE_1000004544.3"/>
    <property type="gene ID" value="WBGene00299002"/>
</dbReference>
<dbReference type="Gene3D" id="2.130.10.10">
    <property type="entry name" value="YVTN repeat-like/Quinoprotein amine dehydrogenase"/>
    <property type="match status" value="1"/>
</dbReference>
<feature type="repeat" description="WD" evidence="6">
    <location>
        <begin position="230"/>
        <end position="271"/>
    </location>
</feature>
<dbReference type="GO" id="GO:0043130">
    <property type="term" value="F:ubiquitin binding"/>
    <property type="evidence" value="ECO:0007669"/>
    <property type="project" value="TreeGrafter"/>
</dbReference>
<evidence type="ECO:0000256" key="6">
    <source>
        <dbReference type="PROSITE-ProRule" id="PRU00221"/>
    </source>
</evidence>
<reference evidence="9" key="2">
    <citation type="submission" date="2014-03" db="EMBL/GenBank/DDBJ databases">
        <title>The whipworm genome and dual-species transcriptomics of an intimate host-pathogen interaction.</title>
        <authorList>
            <person name="Foth B.J."/>
            <person name="Tsai I.J."/>
            <person name="Reid A.J."/>
            <person name="Bancroft A.J."/>
            <person name="Nichol S."/>
            <person name="Tracey A."/>
            <person name="Holroyd N."/>
            <person name="Cotton J.A."/>
            <person name="Stanley E.J."/>
            <person name="Zarowiecki M."/>
            <person name="Liu J.Z."/>
            <person name="Huckvale T."/>
            <person name="Cooper P.J."/>
            <person name="Grencis R.K."/>
            <person name="Berriman M."/>
        </authorList>
    </citation>
    <scope>NUCLEOTIDE SEQUENCE [LARGE SCALE GENOMIC DNA]</scope>
    <source>
        <strain evidence="9">Edinburgh</strain>
    </source>
</reference>
<comment type="subcellular location">
    <subcellularLocation>
        <location evidence="1">Cytoplasm</location>
    </subcellularLocation>
</comment>
<dbReference type="PROSITE" id="PS51394">
    <property type="entry name" value="PFU"/>
    <property type="match status" value="1"/>
</dbReference>
<feature type="repeat" description="WD" evidence="6">
    <location>
        <begin position="106"/>
        <end position="147"/>
    </location>
</feature>
<dbReference type="SMART" id="SM00320">
    <property type="entry name" value="WD40"/>
    <property type="match status" value="6"/>
</dbReference>
<dbReference type="Proteomes" id="UP000046395">
    <property type="component" value="Unassembled WGS sequence"/>
</dbReference>
<dbReference type="CDD" id="cd00200">
    <property type="entry name" value="WD40"/>
    <property type="match status" value="1"/>
</dbReference>
<keyword evidence="9" id="KW-1185">Reference proteome</keyword>
<dbReference type="Pfam" id="PF08324">
    <property type="entry name" value="PUL"/>
    <property type="match status" value="1"/>
</dbReference>
<accession>A0A5S6QBG2</accession>
<dbReference type="InterPro" id="IPR015943">
    <property type="entry name" value="WD40/YVTN_repeat-like_dom_sf"/>
</dbReference>
<keyword evidence="4 6" id="KW-0853">WD repeat</keyword>
<dbReference type="PANTHER" id="PTHR19849">
    <property type="entry name" value="PHOSPHOLIPASE A-2-ACTIVATING PROTEIN"/>
    <property type="match status" value="1"/>
</dbReference>
<dbReference type="PROSITE" id="PS50082">
    <property type="entry name" value="WD_REPEATS_2"/>
    <property type="match status" value="4"/>
</dbReference>
<organism evidence="9 10">
    <name type="scientific">Trichuris muris</name>
    <name type="common">Mouse whipworm</name>
    <dbReference type="NCBI Taxonomy" id="70415"/>
    <lineage>
        <taxon>Eukaryota</taxon>
        <taxon>Metazoa</taxon>
        <taxon>Ecdysozoa</taxon>
        <taxon>Nematoda</taxon>
        <taxon>Enoplea</taxon>
        <taxon>Dorylaimia</taxon>
        <taxon>Trichinellida</taxon>
        <taxon>Trichuridae</taxon>
        <taxon>Trichuris</taxon>
    </lineage>
</organism>
<dbReference type="GO" id="GO:0010992">
    <property type="term" value="P:ubiquitin recycling"/>
    <property type="evidence" value="ECO:0007669"/>
    <property type="project" value="TreeGrafter"/>
</dbReference>
<dbReference type="InterPro" id="IPR001680">
    <property type="entry name" value="WD40_rpt"/>
</dbReference>
<dbReference type="Gene3D" id="1.25.10.10">
    <property type="entry name" value="Leucine-rich Repeat Variant"/>
    <property type="match status" value="1"/>
</dbReference>
<name>A0A5S6QBG2_TRIMR</name>
<protein>
    <submittedName>
        <fullName evidence="10">Phospholipase A-2-activating protein</fullName>
    </submittedName>
</protein>
<evidence type="ECO:0000259" key="7">
    <source>
        <dbReference type="PROSITE" id="PS51394"/>
    </source>
</evidence>
<evidence type="ECO:0000256" key="4">
    <source>
        <dbReference type="ARBA" id="ARBA00022574"/>
    </source>
</evidence>
<dbReference type="InterPro" id="IPR015155">
    <property type="entry name" value="PFU"/>
</dbReference>
<dbReference type="InterPro" id="IPR036322">
    <property type="entry name" value="WD40_repeat_dom_sf"/>
</dbReference>
<evidence type="ECO:0000259" key="8">
    <source>
        <dbReference type="PROSITE" id="PS51396"/>
    </source>
</evidence>
<dbReference type="Gene3D" id="3.10.20.870">
    <property type="entry name" value="PFU (PLAA family ubiquitin binding), C-terminal domain"/>
    <property type="match status" value="1"/>
</dbReference>
<dbReference type="GO" id="GO:0005737">
    <property type="term" value="C:cytoplasm"/>
    <property type="evidence" value="ECO:0007669"/>
    <property type="project" value="UniProtKB-SubCell"/>
</dbReference>
<feature type="repeat" description="WD" evidence="6">
    <location>
        <begin position="146"/>
        <end position="180"/>
    </location>
</feature>
<dbReference type="STRING" id="70415.A0A5S6QBG2"/>
<dbReference type="PANTHER" id="PTHR19849:SF0">
    <property type="entry name" value="PHOSPHOLIPASE A-2-ACTIVATING PROTEIN"/>
    <property type="match status" value="1"/>
</dbReference>
<dbReference type="GO" id="GO:0043161">
    <property type="term" value="P:proteasome-mediated ubiquitin-dependent protein catabolic process"/>
    <property type="evidence" value="ECO:0007669"/>
    <property type="project" value="TreeGrafter"/>
</dbReference>
<evidence type="ECO:0000256" key="3">
    <source>
        <dbReference type="ARBA" id="ARBA00022490"/>
    </source>
</evidence>
<dbReference type="PRINTS" id="PR00320">
    <property type="entry name" value="GPROTEINBRPT"/>
</dbReference>
<dbReference type="InterPro" id="IPR013535">
    <property type="entry name" value="PUL_dom"/>
</dbReference>
<reference evidence="9" key="1">
    <citation type="submission" date="2013-11" db="EMBL/GenBank/DDBJ databases">
        <authorList>
            <person name="Aslett M."/>
        </authorList>
    </citation>
    <scope>NUCLEOTIDE SEQUENCE [LARGE SCALE GENOMIC DNA]</scope>
    <source>
        <strain evidence="9">Edinburgh</strain>
    </source>
</reference>
<proteinExistence type="inferred from homology"/>
<evidence type="ECO:0000256" key="2">
    <source>
        <dbReference type="ARBA" id="ARBA00008495"/>
    </source>
</evidence>
<feature type="domain" description="PUL" evidence="8">
    <location>
        <begin position="529"/>
        <end position="801"/>
    </location>
</feature>
<comment type="similarity">
    <text evidence="2">Belongs to the WD repeat PLAP family.</text>
</comment>
<dbReference type="InterPro" id="IPR011989">
    <property type="entry name" value="ARM-like"/>
</dbReference>
<dbReference type="InterPro" id="IPR038122">
    <property type="entry name" value="PFU_sf"/>
</dbReference>
<sequence length="806" mass="90069">MFDVRQHLVGHEKDVRCIGQLTRQEDSTFLISGSCDGTLRVWKEKPDAGATSFAEVQCTKSDSDTVAAVCEMPPSERWPDGAIVAACTDRKIRYYEGRNFQLVKVLEGHDGRVCCLVVDVGSGYLASGSWDCTARVWDTNDESQQFIGHSGTVWTVAFLPLQGGAKLLTGSSDKSIILWEDGNTPLRSYHGHTDCVRGLYVLSELNFLSCANDGIIFLWNAETAERVRKYAGHSHYIYSISSQPDLAWFASGSEDHTLRIWDKHSDRCLQTLRLPCQTIWAVVVLTNGDVACACSDASIRIFTSVASRRAVPEKLTAYEQVLAAFELTVQANDKTGHLNYSDLPGMDILNRPSERDGQTILVRDSQNRVQAFSWSTSDERWNCVGPAIEKSIGLKQKTVYHGKEYDRVFTIDVADNQPHLMLPYNFDEDPWECASKFISKHNLPIGYLERVVSFIRENTPESAVQNSFVTTSIDPFTGSSRYIADSSSGANERKMDDGVDPFTGSMRYVPSDSNDFEARMLDPLKPRGYGIPLREYYFFSSVNAEGLAARLNAFNSEVAPKLSINADCLACLERFTRNSSEELTDEAMSALRNCLEWPKEHLLPVIDCLRLVLLNEKGNCFFFGNRLGLDLAQKLSSFLRTNGPEQQSEMLLIVVLRALANSFAHQPGREVMYSCDADFWSNVFEALQWKKTSIQLAASAAVANVTHLYTTQVDRVEAIDRKVRLLGALLKKLNAMLQLDSISVDTNVLFRILQVFVTLLYGDYDVVKYAKVMNMATLLGKLNSLATNDREKKMVSSIESMLTAIA</sequence>
<dbReference type="Pfam" id="PF09070">
    <property type="entry name" value="PFU"/>
    <property type="match status" value="1"/>
</dbReference>
<dbReference type="PROSITE" id="PS50294">
    <property type="entry name" value="WD_REPEATS_REGION"/>
    <property type="match status" value="3"/>
</dbReference>
<dbReference type="InterPro" id="IPR016024">
    <property type="entry name" value="ARM-type_fold"/>
</dbReference>
<dbReference type="SUPFAM" id="SSF50978">
    <property type="entry name" value="WD40 repeat-like"/>
    <property type="match status" value="1"/>
</dbReference>
<dbReference type="GO" id="GO:0005634">
    <property type="term" value="C:nucleus"/>
    <property type="evidence" value="ECO:0007669"/>
    <property type="project" value="TreeGrafter"/>
</dbReference>
<dbReference type="WBParaSite" id="TMUE_1000004544.1">
    <property type="protein sequence ID" value="TMUE_1000004544.1"/>
    <property type="gene ID" value="WBGene00299002"/>
</dbReference>
<reference evidence="10" key="3">
    <citation type="submission" date="2019-12" db="UniProtKB">
        <authorList>
            <consortium name="WormBaseParasite"/>
        </authorList>
    </citation>
    <scope>IDENTIFICATION</scope>
</reference>
<feature type="repeat" description="WD" evidence="6">
    <location>
        <begin position="8"/>
        <end position="43"/>
    </location>
</feature>
<evidence type="ECO:0000313" key="10">
    <source>
        <dbReference type="WBParaSite" id="TMUE_1000004544.1"/>
    </source>
</evidence>
<keyword evidence="3" id="KW-0963">Cytoplasm</keyword>
<evidence type="ECO:0000256" key="1">
    <source>
        <dbReference type="ARBA" id="ARBA00004496"/>
    </source>
</evidence>
<dbReference type="Pfam" id="PF00400">
    <property type="entry name" value="WD40"/>
    <property type="match status" value="5"/>
</dbReference>
<feature type="domain" description="PFU" evidence="7">
    <location>
        <begin position="373"/>
        <end position="469"/>
    </location>
</feature>
<keyword evidence="5" id="KW-0677">Repeat</keyword>
<dbReference type="WBParaSite" id="TMUE_1000004544.4">
    <property type="protein sequence ID" value="TMUE_1000004544.4"/>
    <property type="gene ID" value="WBGene00299002"/>
</dbReference>
<evidence type="ECO:0000256" key="5">
    <source>
        <dbReference type="ARBA" id="ARBA00022737"/>
    </source>
</evidence>
<dbReference type="WBParaSite" id="TMUE_1000004544.2">
    <property type="protein sequence ID" value="TMUE_1000004544.2"/>
    <property type="gene ID" value="WBGene00299002"/>
</dbReference>